<dbReference type="EMBL" id="JAAHBT010000227">
    <property type="protein sequence ID" value="NES11263.1"/>
    <property type="molecule type" value="Genomic_DNA"/>
</dbReference>
<sequence>MAKPDEDSAPVERLPAPAGVPKPGSTGLFRDTVYTSRVLILPDGRQLAVARGRVSVQPDDAVALEYLGKHPDLKPLQE</sequence>
<proteinExistence type="predicted"/>
<keyword evidence="3" id="KW-1185">Reference proteome</keyword>
<feature type="region of interest" description="Disordered" evidence="1">
    <location>
        <begin position="1"/>
        <end position="27"/>
    </location>
</feature>
<organism evidence="2 3">
    <name type="scientific">Pseudomonas laurentiana</name>
    <dbReference type="NCBI Taxonomy" id="2364649"/>
    <lineage>
        <taxon>Bacteria</taxon>
        <taxon>Pseudomonadati</taxon>
        <taxon>Pseudomonadota</taxon>
        <taxon>Gammaproteobacteria</taxon>
        <taxon>Pseudomonadales</taxon>
        <taxon>Pseudomonadaceae</taxon>
        <taxon>Pseudomonas</taxon>
    </lineage>
</organism>
<evidence type="ECO:0000256" key="1">
    <source>
        <dbReference type="SAM" id="MobiDB-lite"/>
    </source>
</evidence>
<reference evidence="2 3" key="1">
    <citation type="submission" date="2020-02" db="EMBL/GenBank/DDBJ databases">
        <title>Broccoli isolated Pseudomonas sp.</title>
        <authorList>
            <person name="Fujikawa T."/>
            <person name="Sawada H."/>
        </authorList>
    </citation>
    <scope>NUCLEOTIDE SEQUENCE [LARGE SCALE GENOMIC DNA]</scope>
    <source>
        <strain evidence="2 3">JCM 32154</strain>
    </source>
</reference>
<name>A0A6I5RTJ4_9PSED</name>
<evidence type="ECO:0000313" key="2">
    <source>
        <dbReference type="EMBL" id="NES11263.1"/>
    </source>
</evidence>
<gene>
    <name evidence="2" type="ORF">G3O07_18420</name>
</gene>
<dbReference type="RefSeq" id="WP_163938717.1">
    <property type="nucleotide sequence ID" value="NZ_BMQU01000011.1"/>
</dbReference>
<evidence type="ECO:0000313" key="3">
    <source>
        <dbReference type="Proteomes" id="UP000471751"/>
    </source>
</evidence>
<dbReference type="AlphaFoldDB" id="A0A6I5RTJ4"/>
<protein>
    <submittedName>
        <fullName evidence="2">Uncharacterized protein</fullName>
    </submittedName>
</protein>
<comment type="caution">
    <text evidence="2">The sequence shown here is derived from an EMBL/GenBank/DDBJ whole genome shotgun (WGS) entry which is preliminary data.</text>
</comment>
<dbReference type="Proteomes" id="UP000471751">
    <property type="component" value="Unassembled WGS sequence"/>
</dbReference>
<accession>A0A6I5RTJ4</accession>